<organism evidence="1 2">
    <name type="scientific">Dendrothele bispora (strain CBS 962.96)</name>
    <dbReference type="NCBI Taxonomy" id="1314807"/>
    <lineage>
        <taxon>Eukaryota</taxon>
        <taxon>Fungi</taxon>
        <taxon>Dikarya</taxon>
        <taxon>Basidiomycota</taxon>
        <taxon>Agaricomycotina</taxon>
        <taxon>Agaricomycetes</taxon>
        <taxon>Agaricomycetidae</taxon>
        <taxon>Agaricales</taxon>
        <taxon>Agaricales incertae sedis</taxon>
        <taxon>Dendrothele</taxon>
    </lineage>
</organism>
<sequence length="53" mass="6316">MVYDAASLLSHATQIVYRALYYLYTSYPLSMFSNRLVMYSVIIIIKLYTYHRV</sequence>
<dbReference type="AlphaFoldDB" id="A0A4S8M4E9"/>
<dbReference type="Proteomes" id="UP000297245">
    <property type="component" value="Unassembled WGS sequence"/>
</dbReference>
<keyword evidence="2" id="KW-1185">Reference proteome</keyword>
<accession>A0A4S8M4E9</accession>
<dbReference type="EMBL" id="ML179167">
    <property type="protein sequence ID" value="THU96890.1"/>
    <property type="molecule type" value="Genomic_DNA"/>
</dbReference>
<evidence type="ECO:0000313" key="2">
    <source>
        <dbReference type="Proteomes" id="UP000297245"/>
    </source>
</evidence>
<reference evidence="1 2" key="1">
    <citation type="journal article" date="2019" name="Nat. Ecol. Evol.">
        <title>Megaphylogeny resolves global patterns of mushroom evolution.</title>
        <authorList>
            <person name="Varga T."/>
            <person name="Krizsan K."/>
            <person name="Foldi C."/>
            <person name="Dima B."/>
            <person name="Sanchez-Garcia M."/>
            <person name="Sanchez-Ramirez S."/>
            <person name="Szollosi G.J."/>
            <person name="Szarkandi J.G."/>
            <person name="Papp V."/>
            <person name="Albert L."/>
            <person name="Andreopoulos W."/>
            <person name="Angelini C."/>
            <person name="Antonin V."/>
            <person name="Barry K.W."/>
            <person name="Bougher N.L."/>
            <person name="Buchanan P."/>
            <person name="Buyck B."/>
            <person name="Bense V."/>
            <person name="Catcheside P."/>
            <person name="Chovatia M."/>
            <person name="Cooper J."/>
            <person name="Damon W."/>
            <person name="Desjardin D."/>
            <person name="Finy P."/>
            <person name="Geml J."/>
            <person name="Haridas S."/>
            <person name="Hughes K."/>
            <person name="Justo A."/>
            <person name="Karasinski D."/>
            <person name="Kautmanova I."/>
            <person name="Kiss B."/>
            <person name="Kocsube S."/>
            <person name="Kotiranta H."/>
            <person name="LaButti K.M."/>
            <person name="Lechner B.E."/>
            <person name="Liimatainen K."/>
            <person name="Lipzen A."/>
            <person name="Lukacs Z."/>
            <person name="Mihaltcheva S."/>
            <person name="Morgado L.N."/>
            <person name="Niskanen T."/>
            <person name="Noordeloos M.E."/>
            <person name="Ohm R.A."/>
            <person name="Ortiz-Santana B."/>
            <person name="Ovrebo C."/>
            <person name="Racz N."/>
            <person name="Riley R."/>
            <person name="Savchenko A."/>
            <person name="Shiryaev A."/>
            <person name="Soop K."/>
            <person name="Spirin V."/>
            <person name="Szebenyi C."/>
            <person name="Tomsovsky M."/>
            <person name="Tulloss R.E."/>
            <person name="Uehling J."/>
            <person name="Grigoriev I.V."/>
            <person name="Vagvolgyi C."/>
            <person name="Papp T."/>
            <person name="Martin F.M."/>
            <person name="Miettinen O."/>
            <person name="Hibbett D.S."/>
            <person name="Nagy L.G."/>
        </authorList>
    </citation>
    <scope>NUCLEOTIDE SEQUENCE [LARGE SCALE GENOMIC DNA]</scope>
    <source>
        <strain evidence="1 2">CBS 962.96</strain>
    </source>
</reference>
<proteinExistence type="predicted"/>
<gene>
    <name evidence="1" type="ORF">K435DRAFT_82522</name>
</gene>
<name>A0A4S8M4E9_DENBC</name>
<protein>
    <submittedName>
        <fullName evidence="1">Uncharacterized protein</fullName>
    </submittedName>
</protein>
<evidence type="ECO:0000313" key="1">
    <source>
        <dbReference type="EMBL" id="THU96890.1"/>
    </source>
</evidence>